<gene>
    <name evidence="1" type="ORF">U0035_09410</name>
</gene>
<sequence length="150" mass="17162">MQWKTITSNLGNTAFSLWSNGRKLLTLAYQSQSDRVYIEAEDGEKRHFKCRNKGLLKNRIVLENEYGTNLGKLKKEGSREFILIDGKKYYLNFLNNKEVEIIAEDAQEPLTVCSLDLENPTTEAKKGLLMVLCYYLLGHPQKSEQPAMAV</sequence>
<reference evidence="1 2" key="1">
    <citation type="submission" date="2023-12" db="EMBL/GenBank/DDBJ databases">
        <title>Genome sequencing and assembly of bacterial species from a model synthetic community.</title>
        <authorList>
            <person name="Hogle S.L."/>
        </authorList>
    </citation>
    <scope>NUCLEOTIDE SEQUENCE [LARGE SCALE GENOMIC DNA]</scope>
    <source>
        <strain evidence="1 2">HAMBI_3031</strain>
    </source>
</reference>
<accession>A0ABZ0WCW3</accession>
<evidence type="ECO:0000313" key="1">
    <source>
        <dbReference type="EMBL" id="WQD40361.1"/>
    </source>
</evidence>
<dbReference type="Proteomes" id="UP001325680">
    <property type="component" value="Chromosome"/>
</dbReference>
<evidence type="ECO:0000313" key="2">
    <source>
        <dbReference type="Proteomes" id="UP001325680"/>
    </source>
</evidence>
<protein>
    <submittedName>
        <fullName evidence="1">Uncharacterized protein</fullName>
    </submittedName>
</protein>
<organism evidence="1 2">
    <name type="scientific">Niabella yanshanensis</name>
    <dbReference type="NCBI Taxonomy" id="577386"/>
    <lineage>
        <taxon>Bacteria</taxon>
        <taxon>Pseudomonadati</taxon>
        <taxon>Bacteroidota</taxon>
        <taxon>Chitinophagia</taxon>
        <taxon>Chitinophagales</taxon>
        <taxon>Chitinophagaceae</taxon>
        <taxon>Niabella</taxon>
    </lineage>
</organism>
<dbReference type="EMBL" id="CP139960">
    <property type="protein sequence ID" value="WQD40361.1"/>
    <property type="molecule type" value="Genomic_DNA"/>
</dbReference>
<dbReference type="RefSeq" id="WP_114792059.1">
    <property type="nucleotide sequence ID" value="NZ_CP139960.1"/>
</dbReference>
<keyword evidence="2" id="KW-1185">Reference proteome</keyword>
<proteinExistence type="predicted"/>
<name>A0ABZ0WCW3_9BACT</name>